<keyword evidence="3" id="KW-0862">Zinc</keyword>
<dbReference type="InterPro" id="IPR002893">
    <property type="entry name" value="Znf_MYND"/>
</dbReference>
<dbReference type="GO" id="GO:0008270">
    <property type="term" value="F:zinc ion binding"/>
    <property type="evidence" value="ECO:0007669"/>
    <property type="project" value="UniProtKB-KW"/>
</dbReference>
<evidence type="ECO:0000313" key="6">
    <source>
        <dbReference type="EMBL" id="GAX21869.1"/>
    </source>
</evidence>
<sequence>MVDNDLNINRDRLPMYEGKDPFLREEPCCLHCFKTPDTKLVKCSRCQIAWYCNETCQKEHFPKHRDFCKHVSECHIKVQLMKEYLRSEPQESVFETDIGNFWGREDTIPFMQSTFMLASWYFVAAHESDIREVLEKALFVLLEHLRLGVLDEREARWRAPFFLLSLNRDDDAYSFIRYWVRFKELLDLDQDDFQIPDNYLNSKEGDWIYPRETDCRYLDVFQDIWSNENAQETELAFLVALLIIKLRIVAAHDAAKFSIELALGGVAGQRIQEVQPAIEEMVIRQDADVEGQREQVHRLMDVIHDKNPSVLLALLNPRPVMEESKPKSGVPSDVHRILMDCKAVYYRVPGAVELLKERLGSIQSSVIA</sequence>
<reference evidence="6 7" key="1">
    <citation type="journal article" date="2015" name="Plant Cell">
        <title>Oil accumulation by the oleaginous diatom Fistulifera solaris as revealed by the genome and transcriptome.</title>
        <authorList>
            <person name="Tanaka T."/>
            <person name="Maeda Y."/>
            <person name="Veluchamy A."/>
            <person name="Tanaka M."/>
            <person name="Abida H."/>
            <person name="Marechal E."/>
            <person name="Bowler C."/>
            <person name="Muto M."/>
            <person name="Sunaga Y."/>
            <person name="Tanaka M."/>
            <person name="Yoshino T."/>
            <person name="Taniguchi T."/>
            <person name="Fukuda Y."/>
            <person name="Nemoto M."/>
            <person name="Matsumoto M."/>
            <person name="Wong P.S."/>
            <person name="Aburatani S."/>
            <person name="Fujibuchi W."/>
        </authorList>
    </citation>
    <scope>NUCLEOTIDE SEQUENCE [LARGE SCALE GENOMIC DNA]</scope>
    <source>
        <strain evidence="6 7">JPCC DA0580</strain>
    </source>
</reference>
<evidence type="ECO:0000256" key="1">
    <source>
        <dbReference type="ARBA" id="ARBA00022723"/>
    </source>
</evidence>
<evidence type="ECO:0000256" key="4">
    <source>
        <dbReference type="PROSITE-ProRule" id="PRU00134"/>
    </source>
</evidence>
<dbReference type="InParanoid" id="A0A1Z5K6L8"/>
<comment type="caution">
    <text evidence="6">The sequence shown here is derived from an EMBL/GenBank/DDBJ whole genome shotgun (WGS) entry which is preliminary data.</text>
</comment>
<evidence type="ECO:0000259" key="5">
    <source>
        <dbReference type="PROSITE" id="PS50865"/>
    </source>
</evidence>
<dbReference type="PROSITE" id="PS50865">
    <property type="entry name" value="ZF_MYND_2"/>
    <property type="match status" value="1"/>
</dbReference>
<keyword evidence="7" id="KW-1185">Reference proteome</keyword>
<dbReference type="Gene3D" id="6.10.140.2220">
    <property type="match status" value="1"/>
</dbReference>
<keyword evidence="2 4" id="KW-0863">Zinc-finger</keyword>
<proteinExistence type="predicted"/>
<organism evidence="6 7">
    <name type="scientific">Fistulifera solaris</name>
    <name type="common">Oleaginous diatom</name>
    <dbReference type="NCBI Taxonomy" id="1519565"/>
    <lineage>
        <taxon>Eukaryota</taxon>
        <taxon>Sar</taxon>
        <taxon>Stramenopiles</taxon>
        <taxon>Ochrophyta</taxon>
        <taxon>Bacillariophyta</taxon>
        <taxon>Bacillariophyceae</taxon>
        <taxon>Bacillariophycidae</taxon>
        <taxon>Naviculales</taxon>
        <taxon>Naviculaceae</taxon>
        <taxon>Fistulifera</taxon>
    </lineage>
</organism>
<evidence type="ECO:0000256" key="2">
    <source>
        <dbReference type="ARBA" id="ARBA00022771"/>
    </source>
</evidence>
<gene>
    <name evidence="6" type="ORF">FisN_30Hu070</name>
</gene>
<name>A0A1Z5K6L8_FISSO</name>
<protein>
    <recommendedName>
        <fullName evidence="5">MYND-type domain-containing protein</fullName>
    </recommendedName>
</protein>
<dbReference type="Pfam" id="PF01753">
    <property type="entry name" value="zf-MYND"/>
    <property type="match status" value="1"/>
</dbReference>
<evidence type="ECO:0000256" key="3">
    <source>
        <dbReference type="ARBA" id="ARBA00022833"/>
    </source>
</evidence>
<dbReference type="EMBL" id="BDSP01000173">
    <property type="protein sequence ID" value="GAX21869.1"/>
    <property type="molecule type" value="Genomic_DNA"/>
</dbReference>
<feature type="domain" description="MYND-type" evidence="5">
    <location>
        <begin position="29"/>
        <end position="68"/>
    </location>
</feature>
<accession>A0A1Z5K6L8</accession>
<evidence type="ECO:0000313" key="7">
    <source>
        <dbReference type="Proteomes" id="UP000198406"/>
    </source>
</evidence>
<keyword evidence="1" id="KW-0479">Metal-binding</keyword>
<dbReference type="AlphaFoldDB" id="A0A1Z5K6L8"/>
<dbReference type="OrthoDB" id="60251at2759"/>
<dbReference type="Proteomes" id="UP000198406">
    <property type="component" value="Unassembled WGS sequence"/>
</dbReference>
<dbReference type="SUPFAM" id="SSF144232">
    <property type="entry name" value="HIT/MYND zinc finger-like"/>
    <property type="match status" value="1"/>
</dbReference>